<keyword evidence="10" id="KW-1185">Reference proteome</keyword>
<feature type="transmembrane region" description="Helical" evidence="8">
    <location>
        <begin position="165"/>
        <end position="184"/>
    </location>
</feature>
<evidence type="ECO:0000256" key="2">
    <source>
        <dbReference type="ARBA" id="ARBA00006939"/>
    </source>
</evidence>
<feature type="transmembrane region" description="Helical" evidence="8">
    <location>
        <begin position="65"/>
        <end position="86"/>
    </location>
</feature>
<keyword evidence="3" id="KW-1003">Cell membrane</keyword>
<feature type="transmembrane region" description="Helical" evidence="8">
    <location>
        <begin position="35"/>
        <end position="53"/>
    </location>
</feature>
<evidence type="ECO:0000256" key="5">
    <source>
        <dbReference type="ARBA" id="ARBA00022833"/>
    </source>
</evidence>
<organism evidence="9 10">
    <name type="scientific">Methylobacterium phyllostachyos</name>
    <dbReference type="NCBI Taxonomy" id="582672"/>
    <lineage>
        <taxon>Bacteria</taxon>
        <taxon>Pseudomonadati</taxon>
        <taxon>Pseudomonadota</taxon>
        <taxon>Alphaproteobacteria</taxon>
        <taxon>Hyphomicrobiales</taxon>
        <taxon>Methylobacteriaceae</taxon>
        <taxon>Methylobacterium</taxon>
    </lineage>
</organism>
<keyword evidence="7 8" id="KW-0472">Membrane</keyword>
<dbReference type="PANTHER" id="PTHR11040:SF211">
    <property type="entry name" value="ZINC TRANSPORTER ZIP11"/>
    <property type="match status" value="1"/>
</dbReference>
<dbReference type="EMBL" id="FNHS01000031">
    <property type="protein sequence ID" value="SDO63002.1"/>
    <property type="molecule type" value="Genomic_DNA"/>
</dbReference>
<dbReference type="Pfam" id="PF02535">
    <property type="entry name" value="Zip"/>
    <property type="match status" value="1"/>
</dbReference>
<dbReference type="InterPro" id="IPR003689">
    <property type="entry name" value="ZIP"/>
</dbReference>
<evidence type="ECO:0000313" key="9">
    <source>
        <dbReference type="EMBL" id="SDO63002.1"/>
    </source>
</evidence>
<protein>
    <submittedName>
        <fullName evidence="9">Zinc transporter, ZIP family</fullName>
    </submittedName>
</protein>
<dbReference type="GO" id="GO:0005886">
    <property type="term" value="C:plasma membrane"/>
    <property type="evidence" value="ECO:0007669"/>
    <property type="project" value="UniProtKB-SubCell"/>
</dbReference>
<dbReference type="AlphaFoldDB" id="A0A1H0L4L3"/>
<reference evidence="10" key="1">
    <citation type="submission" date="2016-10" db="EMBL/GenBank/DDBJ databases">
        <authorList>
            <person name="Varghese N."/>
            <person name="Submissions S."/>
        </authorList>
    </citation>
    <scope>NUCLEOTIDE SEQUENCE [LARGE SCALE GENOMIC DNA]</scope>
    <source>
        <strain evidence="10">BL47</strain>
    </source>
</reference>
<sequence length="242" mass="23920">MGVGSVGQPLIFAVGLATAVATLCGGFLALRYRTAYTLLLGFSGGAVLGVAWFDLLPEAVETGAAILGSFGIALCLAAGFATYFALDRAGSRLTGAAAGHRGHLAASSLTAHSLMDGLGIGFGFQISESVGAVVAAAVLAHDVLDGANTVAVNLRGGGDARSARLWLVADAAAPLVGIGLASLASVPSAVLAGLMAAFAGVFLCIGLCDLLPRAYARGPVVRTAAAMGLGLAFIYAVVRMAG</sequence>
<dbReference type="RefSeq" id="WP_091722758.1">
    <property type="nucleotide sequence ID" value="NZ_FNHS01000031.1"/>
</dbReference>
<gene>
    <name evidence="9" type="ORF">SAMN05216360_13112</name>
</gene>
<dbReference type="STRING" id="582672.SAMN05216360_13112"/>
<comment type="subcellular location">
    <subcellularLocation>
        <location evidence="1">Cell membrane</location>
        <topology evidence="1">Multi-pass membrane protein</topology>
    </subcellularLocation>
</comment>
<dbReference type="GO" id="GO:0005385">
    <property type="term" value="F:zinc ion transmembrane transporter activity"/>
    <property type="evidence" value="ECO:0007669"/>
    <property type="project" value="TreeGrafter"/>
</dbReference>
<feature type="transmembrane region" description="Helical" evidence="8">
    <location>
        <begin position="220"/>
        <end position="238"/>
    </location>
</feature>
<proteinExistence type="inferred from homology"/>
<dbReference type="PANTHER" id="PTHR11040">
    <property type="entry name" value="ZINC/IRON TRANSPORTER"/>
    <property type="match status" value="1"/>
</dbReference>
<dbReference type="Proteomes" id="UP000198704">
    <property type="component" value="Unassembled WGS sequence"/>
</dbReference>
<evidence type="ECO:0000256" key="7">
    <source>
        <dbReference type="ARBA" id="ARBA00023136"/>
    </source>
</evidence>
<name>A0A1H0L4L3_9HYPH</name>
<feature type="transmembrane region" description="Helical" evidence="8">
    <location>
        <begin position="6"/>
        <end position="28"/>
    </location>
</feature>
<keyword evidence="5" id="KW-0862">Zinc</keyword>
<evidence type="ECO:0000256" key="6">
    <source>
        <dbReference type="ARBA" id="ARBA00022989"/>
    </source>
</evidence>
<comment type="similarity">
    <text evidence="2">Belongs to the ZIP transporter (TC 2.A.5) family.</text>
</comment>
<evidence type="ECO:0000313" key="10">
    <source>
        <dbReference type="Proteomes" id="UP000198704"/>
    </source>
</evidence>
<evidence type="ECO:0000256" key="8">
    <source>
        <dbReference type="SAM" id="Phobius"/>
    </source>
</evidence>
<evidence type="ECO:0000256" key="1">
    <source>
        <dbReference type="ARBA" id="ARBA00004651"/>
    </source>
</evidence>
<accession>A0A1H0L4L3</accession>
<evidence type="ECO:0000256" key="4">
    <source>
        <dbReference type="ARBA" id="ARBA00022692"/>
    </source>
</evidence>
<feature type="transmembrane region" description="Helical" evidence="8">
    <location>
        <begin position="190"/>
        <end position="208"/>
    </location>
</feature>
<dbReference type="OrthoDB" id="120163at2"/>
<keyword evidence="6 8" id="KW-1133">Transmembrane helix</keyword>
<keyword evidence="4 8" id="KW-0812">Transmembrane</keyword>
<evidence type="ECO:0000256" key="3">
    <source>
        <dbReference type="ARBA" id="ARBA00022475"/>
    </source>
</evidence>